<organism evidence="1 2">
    <name type="scientific">Sulfitobacter sediminis</name>
    <dbReference type="NCBI Taxonomy" id="3234186"/>
    <lineage>
        <taxon>Bacteria</taxon>
        <taxon>Pseudomonadati</taxon>
        <taxon>Pseudomonadota</taxon>
        <taxon>Alphaproteobacteria</taxon>
        <taxon>Rhodobacterales</taxon>
        <taxon>Roseobacteraceae</taxon>
        <taxon>Sulfitobacter</taxon>
    </lineage>
</organism>
<dbReference type="EMBL" id="JBFNXX010000016">
    <property type="protein sequence ID" value="MEW9921509.1"/>
    <property type="molecule type" value="Genomic_DNA"/>
</dbReference>
<reference evidence="1 2" key="1">
    <citation type="submission" date="2024-07" db="EMBL/GenBank/DDBJ databases">
        <title>Marimonas sp.nov., isolated from tidal-flat sediment.</title>
        <authorList>
            <person name="Jayan J.N."/>
            <person name="Lee S.S."/>
        </authorList>
    </citation>
    <scope>NUCLEOTIDE SEQUENCE [LARGE SCALE GENOMIC DNA]</scope>
    <source>
        <strain evidence="1 2">MJW-29</strain>
    </source>
</reference>
<gene>
    <name evidence="1" type="ORF">AB2B41_18015</name>
</gene>
<dbReference type="Proteomes" id="UP001556098">
    <property type="component" value="Unassembled WGS sequence"/>
</dbReference>
<comment type="caution">
    <text evidence="1">The sequence shown here is derived from an EMBL/GenBank/DDBJ whole genome shotgun (WGS) entry which is preliminary data.</text>
</comment>
<dbReference type="RefSeq" id="WP_367879209.1">
    <property type="nucleotide sequence ID" value="NZ_JBFNXX010000016.1"/>
</dbReference>
<evidence type="ECO:0000313" key="1">
    <source>
        <dbReference type="EMBL" id="MEW9921509.1"/>
    </source>
</evidence>
<protein>
    <submittedName>
        <fullName evidence="1">Uncharacterized protein</fullName>
    </submittedName>
</protein>
<proteinExistence type="predicted"/>
<accession>A0ABV3RRK1</accession>
<name>A0ABV3RRK1_9RHOB</name>
<sequence length="137" mass="15481">MNRVLFAVVVLLVGAAVIAGLMIVGGPGQARMEQRDRERLDHLRQLAEHERCRLVAKGEAVPDRCRQVIALEDLRDPLTDAAYVTRMVGKTMFEVCAELETDPETLSRYDYARLYIDGQGACLRYRRTGDGADWQQE</sequence>
<keyword evidence="2" id="KW-1185">Reference proteome</keyword>
<evidence type="ECO:0000313" key="2">
    <source>
        <dbReference type="Proteomes" id="UP001556098"/>
    </source>
</evidence>